<proteinExistence type="predicted"/>
<dbReference type="SUPFAM" id="SSF50978">
    <property type="entry name" value="WD40 repeat-like"/>
    <property type="match status" value="1"/>
</dbReference>
<accession>A0AA85KL35</accession>
<comment type="subcellular location">
    <subcellularLocation>
        <location evidence="1">Membrane</location>
    </subcellularLocation>
</comment>
<dbReference type="PANTHER" id="PTHR22746">
    <property type="entry name" value="RAB6A-GEF COMPLEX PARTNER PROTEIN 1"/>
    <property type="match status" value="1"/>
</dbReference>
<reference evidence="5" key="1">
    <citation type="submission" date="2022-06" db="EMBL/GenBank/DDBJ databases">
        <authorList>
            <person name="Berger JAMES D."/>
            <person name="Berger JAMES D."/>
        </authorList>
    </citation>
    <scope>NUCLEOTIDE SEQUENCE [LARGE SCALE GENOMIC DNA]</scope>
</reference>
<name>A0AA85KL35_TRIRE</name>
<protein>
    <recommendedName>
        <fullName evidence="3">Protein RIC1 homolog</fullName>
    </recommendedName>
</protein>
<dbReference type="WBParaSite" id="TREG1_9630.10">
    <property type="protein sequence ID" value="TREG1_9630.10"/>
    <property type="gene ID" value="TREG1_9630"/>
</dbReference>
<evidence type="ECO:0000256" key="3">
    <source>
        <dbReference type="ARBA" id="ARBA00029879"/>
    </source>
</evidence>
<dbReference type="PANTHER" id="PTHR22746:SF10">
    <property type="entry name" value="GUANINE NUCLEOTIDE EXCHANGE FACTOR SUBUNIT RIC1"/>
    <property type="match status" value="1"/>
</dbReference>
<evidence type="ECO:0000313" key="5">
    <source>
        <dbReference type="Proteomes" id="UP000050795"/>
    </source>
</evidence>
<sequence>MLCTEKGVVIIYCIDNLPLSLPSVPHQAMDIFTLGTRIKVAECCCNAFCLGEIVVIATVKGDLVRINWDGSYFGTTLSLTSIGLKPNDMYYNDDKTSELRCYCKTLEWAPTFGGAFSLISSGHVAFITSLDSSEDQMPIEAKLVENATNSTSTAVNNRFRTLAVGTQSSSEVLLYRMDEVSGTVQVQHTLQMHSRESSCTREQLGAVSEVVWSPDGYTLAVAWLHCGWALWSVFGALIYSSFGERINPLYQVHVSNLSWGHHGYNVLGSIIFTKKAISEDADVMLTEFHSKEKSNLNLSKEEGDSIQSPDSFGCQNSHSKRKSYLVVFRLTKSAVTANPTSDNRLHLVLQYNDRIAVIGEKQMVSGVQIQNLVVPKEYMNSNWPIRYVAVSRDGKDIAVSGRSGFVHYKGVSQRWYVFGNVKQENSFHVFGGIAWWKQYICCSCLMQNYDSSEVRVYSSLRKLDEQFCSVYQFSYLVLPVVVDSFQNWFLMLANDGCLWLFELTESDTVVISPLKVINLTDFVVFPACVVQICLTALKSNALIAAYQPSVSSDQFLHCSSNRCSTECLLINYSGNVFILQCFSSDEPSGSTAKSTGVNETQLHFGKPFLIASESEVVWSAGCFGSFKSSSQHSLPKSSYMYHINPYTSDSLWFYSGASGFSVWLALPPITSSSSHINSVVSDDTYVNSVTSENPSTHTYNFRRIMLSVKLNSDFYPLSIFFPENLLVGITNDFHRCWNVLKINAKEDKPSDIFTLFPYGVFFVEIQITLHQIIQQLLKKNLGAHAFQMSLVYQNLEYFPRTLELLLHEVLEVEAASKIPTPDPLLPQVVALIQQFPNFLEILAHCSRKTDVSWWPHLFTTIGRKPRDLFELCLENHQLETAASYLIILQTSEAVSVSWECALNLFRASLQLLKWNLIRDILRFLCSIGCNELNSINNDRVIAHVNKSRLSILSPCNHNYSVSKSQNYDAQPQASKMSRSRIVWYNEISKYQPTFNALKLLNLENNQCKDMDSSFVTATHWSFSDIRPQLKEIVSKMTIEYFSQGYLKRASQLITNIPEIFIDDPSFSQTNVLADWIVKHICDLQPAPSWPQAFYNLLIDFSIFTCTIKNETHFISKEASVSQPFNSVQVVKDGSTFPFDTCSIPKQSLYQLNYLLNQLNLANCHNWECLINLLCLDRDAFLRSVNMAATSAILSFISALNVKEIPDQISASNISSNESAYSGVDHTSAPNVRYDFGYARQLFSGLEELKHWSSEKYPLYYEFLISCEPELNEISNKLKLHSNGKGDLKLQSIFAAYGFHDNEEDIFNILNRQNIKIDKSLPYTGSHFLISQQTDGVNHSASSFRRRPVSLGVPPSSASDGQNPVNTSVFLNSVSKSQDSFQSMSSCSTPLILNVDNVNTDYYESMKKLELSVHTSIPHINDDEMHSENGYLFNALIENEALDSESNRLICSVM</sequence>
<dbReference type="GO" id="GO:0034066">
    <property type="term" value="C:Ric1-Rgp1 guanyl-nucleotide exchange factor complex"/>
    <property type="evidence" value="ECO:0007669"/>
    <property type="project" value="InterPro"/>
</dbReference>
<dbReference type="Pfam" id="PF25440">
    <property type="entry name" value="Beta-prop_RIC1_2nd"/>
    <property type="match status" value="1"/>
</dbReference>
<dbReference type="GO" id="GO:0000139">
    <property type="term" value="C:Golgi membrane"/>
    <property type="evidence" value="ECO:0007669"/>
    <property type="project" value="TreeGrafter"/>
</dbReference>
<dbReference type="GO" id="GO:0042147">
    <property type="term" value="P:retrograde transport, endosome to Golgi"/>
    <property type="evidence" value="ECO:0007669"/>
    <property type="project" value="TreeGrafter"/>
</dbReference>
<dbReference type="GO" id="GO:0005829">
    <property type="term" value="C:cytosol"/>
    <property type="evidence" value="ECO:0007669"/>
    <property type="project" value="TreeGrafter"/>
</dbReference>
<reference evidence="6" key="2">
    <citation type="submission" date="2023-11" db="UniProtKB">
        <authorList>
            <consortium name="WormBaseParasite"/>
        </authorList>
    </citation>
    <scope>IDENTIFICATION</scope>
</reference>
<dbReference type="Pfam" id="PF07064">
    <property type="entry name" value="RIC1"/>
    <property type="match status" value="1"/>
</dbReference>
<dbReference type="InterPro" id="IPR009771">
    <property type="entry name" value="RIC1_C"/>
</dbReference>
<organism evidence="5 6">
    <name type="scientific">Trichobilharzia regenti</name>
    <name type="common">Nasal bird schistosome</name>
    <dbReference type="NCBI Taxonomy" id="157069"/>
    <lineage>
        <taxon>Eukaryota</taxon>
        <taxon>Metazoa</taxon>
        <taxon>Spiralia</taxon>
        <taxon>Lophotrochozoa</taxon>
        <taxon>Platyhelminthes</taxon>
        <taxon>Trematoda</taxon>
        <taxon>Digenea</taxon>
        <taxon>Strigeidida</taxon>
        <taxon>Schistosomatoidea</taxon>
        <taxon>Schistosomatidae</taxon>
        <taxon>Trichobilharzia</taxon>
    </lineage>
</organism>
<evidence type="ECO:0000256" key="2">
    <source>
        <dbReference type="ARBA" id="ARBA00023136"/>
    </source>
</evidence>
<evidence type="ECO:0000259" key="4">
    <source>
        <dbReference type="Pfam" id="PF07064"/>
    </source>
</evidence>
<dbReference type="InterPro" id="IPR040096">
    <property type="entry name" value="Ric1"/>
</dbReference>
<feature type="domain" description="RIC1 C-terminal alpha solenoid region" evidence="4">
    <location>
        <begin position="770"/>
        <end position="929"/>
    </location>
</feature>
<keyword evidence="5" id="KW-1185">Reference proteome</keyword>
<keyword evidence="2" id="KW-0472">Membrane</keyword>
<evidence type="ECO:0000256" key="1">
    <source>
        <dbReference type="ARBA" id="ARBA00004370"/>
    </source>
</evidence>
<evidence type="ECO:0000313" key="6">
    <source>
        <dbReference type="WBParaSite" id="TREG1_9630.10"/>
    </source>
</evidence>
<dbReference type="Proteomes" id="UP000050795">
    <property type="component" value="Unassembled WGS sequence"/>
</dbReference>
<dbReference type="InterPro" id="IPR036322">
    <property type="entry name" value="WD40_repeat_dom_sf"/>
</dbReference>
<dbReference type="GO" id="GO:0006886">
    <property type="term" value="P:intracellular protein transport"/>
    <property type="evidence" value="ECO:0007669"/>
    <property type="project" value="InterPro"/>
</dbReference>